<dbReference type="PANTHER" id="PTHR23062:SF3">
    <property type="entry name" value="ANF_RECEPTOR DOMAIN-CONTAINING PROTEIN-RELATED"/>
    <property type="match status" value="1"/>
</dbReference>
<dbReference type="Proteomes" id="UP000008281">
    <property type="component" value="Unassembled WGS sequence"/>
</dbReference>
<dbReference type="InParanoid" id="E3NW88"/>
<keyword evidence="2" id="KW-1185">Reference proteome</keyword>
<dbReference type="PANTHER" id="PTHR23062">
    <property type="entry name" value="HYPOTHETICAL PROTEIN C.ELEGANS"/>
    <property type="match status" value="1"/>
</dbReference>
<dbReference type="STRING" id="31234.E3NW88"/>
<dbReference type="GO" id="GO:0045087">
    <property type="term" value="P:innate immune response"/>
    <property type="evidence" value="ECO:0007669"/>
    <property type="project" value="TreeGrafter"/>
</dbReference>
<dbReference type="EMBL" id="DS271395">
    <property type="protein sequence ID" value="EFP01320.1"/>
    <property type="molecule type" value="Genomic_DNA"/>
</dbReference>
<gene>
    <name evidence="1" type="ORF">CRE_08626</name>
</gene>
<accession>E3NW88</accession>
<reference evidence="1" key="1">
    <citation type="submission" date="2007-07" db="EMBL/GenBank/DDBJ databases">
        <title>PCAP assembly of the Caenorhabditis remanei genome.</title>
        <authorList>
            <consortium name="The Caenorhabditis remanei Sequencing Consortium"/>
            <person name="Wilson R.K."/>
        </authorList>
    </citation>
    <scope>NUCLEOTIDE SEQUENCE [LARGE SCALE GENOMIC DNA]</scope>
    <source>
        <strain evidence="1">PB4641</strain>
    </source>
</reference>
<evidence type="ECO:0000313" key="1">
    <source>
        <dbReference type="EMBL" id="EFP01320.1"/>
    </source>
</evidence>
<organism evidence="2">
    <name type="scientific">Caenorhabditis remanei</name>
    <name type="common">Caenorhabditis vulgaris</name>
    <dbReference type="NCBI Taxonomy" id="31234"/>
    <lineage>
        <taxon>Eukaryota</taxon>
        <taxon>Metazoa</taxon>
        <taxon>Ecdysozoa</taxon>
        <taxon>Nematoda</taxon>
        <taxon>Chromadorea</taxon>
        <taxon>Rhabditida</taxon>
        <taxon>Rhabditina</taxon>
        <taxon>Rhabditomorpha</taxon>
        <taxon>Rhabditoidea</taxon>
        <taxon>Rhabditidae</taxon>
        <taxon>Peloderinae</taxon>
        <taxon>Caenorhabditis</taxon>
    </lineage>
</organism>
<evidence type="ECO:0000313" key="2">
    <source>
        <dbReference type="Proteomes" id="UP000008281"/>
    </source>
</evidence>
<name>E3NW88_CAERE</name>
<feature type="non-terminal residue" evidence="1">
    <location>
        <position position="1"/>
    </location>
</feature>
<dbReference type="OrthoDB" id="5850216at2759"/>
<dbReference type="AlphaFoldDB" id="E3NW88"/>
<dbReference type="OMA" id="AVIFRVW"/>
<sequence>VPPAACLPSKNTVLFAYSTDIDYNTFSESVYNIVHYAIYDTYTTFANVRFDTKQEEKIEYHSDIRSFNTSAYSYPPDPSLGYGDKTTGSNLYSVLKVCTISPHLSFTYNTFQKFLNNKNALLCGTQVLIAVKRYPDESDVSDVISQLRANHVIVHIAVDSNPSGGFNSATLYEMAYQTNGYCLFARAVIFRVWVFLKSKLMK</sequence>
<dbReference type="HOGENOM" id="CLU_1612255_0_0_1"/>
<proteinExistence type="predicted"/>
<protein>
    <submittedName>
        <fullName evidence="1">Uncharacterized protein</fullName>
    </submittedName>
</protein>